<protein>
    <submittedName>
        <fullName evidence="1">Uncharacterized protein</fullName>
    </submittedName>
</protein>
<dbReference type="AlphaFoldDB" id="A0A0B7AW20"/>
<reference evidence="1" key="1">
    <citation type="submission" date="2014-12" db="EMBL/GenBank/DDBJ databases">
        <title>Insight into the proteome of Arion vulgaris.</title>
        <authorList>
            <person name="Aradska J."/>
            <person name="Bulat T."/>
            <person name="Smidak R."/>
            <person name="Sarate P."/>
            <person name="Gangsoo J."/>
            <person name="Sialana F."/>
            <person name="Bilban M."/>
            <person name="Lubec G."/>
        </authorList>
    </citation>
    <scope>NUCLEOTIDE SEQUENCE</scope>
    <source>
        <tissue evidence="1">Skin</tissue>
    </source>
</reference>
<accession>A0A0B7AW20</accession>
<organism evidence="1">
    <name type="scientific">Arion vulgaris</name>
    <dbReference type="NCBI Taxonomy" id="1028688"/>
    <lineage>
        <taxon>Eukaryota</taxon>
        <taxon>Metazoa</taxon>
        <taxon>Spiralia</taxon>
        <taxon>Lophotrochozoa</taxon>
        <taxon>Mollusca</taxon>
        <taxon>Gastropoda</taxon>
        <taxon>Heterobranchia</taxon>
        <taxon>Euthyneura</taxon>
        <taxon>Panpulmonata</taxon>
        <taxon>Eupulmonata</taxon>
        <taxon>Stylommatophora</taxon>
        <taxon>Helicina</taxon>
        <taxon>Arionoidea</taxon>
        <taxon>Arionidae</taxon>
        <taxon>Arion</taxon>
    </lineage>
</organism>
<proteinExistence type="predicted"/>
<evidence type="ECO:0000313" key="2">
    <source>
        <dbReference type="EMBL" id="CEK85020.1"/>
    </source>
</evidence>
<gene>
    <name evidence="1" type="primary">ORF145780</name>
    <name evidence="2" type="synonym">ORF145790</name>
</gene>
<name>A0A0B7AW20_9EUPU</name>
<sequence length="58" mass="6741">MTATDTGYLTEENFSGLLSWEPSSRRDKLLDDVDEDILAIYFFISPNTLQQMCFLQLF</sequence>
<dbReference type="EMBL" id="HACG01038155">
    <property type="protein sequence ID" value="CEK85020.1"/>
    <property type="molecule type" value="Transcribed_RNA"/>
</dbReference>
<evidence type="ECO:0000313" key="1">
    <source>
        <dbReference type="EMBL" id="CEK85018.1"/>
    </source>
</evidence>
<dbReference type="EMBL" id="HACG01038153">
    <property type="protein sequence ID" value="CEK85018.1"/>
    <property type="molecule type" value="Transcribed_RNA"/>
</dbReference>